<evidence type="ECO:0000256" key="6">
    <source>
        <dbReference type="ARBA" id="ARBA00038447"/>
    </source>
</evidence>
<dbReference type="OrthoDB" id="121932at2759"/>
<dbReference type="AlphaFoldDB" id="A0A8B7NHD6"/>
<evidence type="ECO:0000256" key="5">
    <source>
        <dbReference type="ARBA" id="ARBA00023306"/>
    </source>
</evidence>
<dbReference type="OMA" id="TNVPKPC"/>
<reference evidence="8" key="1">
    <citation type="submission" date="2025-08" db="UniProtKB">
        <authorList>
            <consortium name="RefSeq"/>
        </authorList>
    </citation>
    <scope>IDENTIFICATION</scope>
    <source>
        <tissue evidence="8">Whole organism</tissue>
    </source>
</reference>
<accession>A0A8B7NHD6</accession>
<proteinExistence type="inferred from homology"/>
<gene>
    <name evidence="8" type="primary">LOC108670109</name>
</gene>
<keyword evidence="7" id="KW-1185">Reference proteome</keyword>
<evidence type="ECO:0000256" key="3">
    <source>
        <dbReference type="ARBA" id="ARBA00023125"/>
    </source>
</evidence>
<evidence type="ECO:0000313" key="7">
    <source>
        <dbReference type="Proteomes" id="UP000694843"/>
    </source>
</evidence>
<evidence type="ECO:0000313" key="8">
    <source>
        <dbReference type="RefSeq" id="XP_018013048.1"/>
    </source>
</evidence>
<dbReference type="GO" id="GO:0007064">
    <property type="term" value="P:mitotic sister chromatid cohesion"/>
    <property type="evidence" value="ECO:0007669"/>
    <property type="project" value="InterPro"/>
</dbReference>
<dbReference type="InterPro" id="IPR018607">
    <property type="entry name" value="Ctf8"/>
</dbReference>
<organism evidence="7 8">
    <name type="scientific">Hyalella azteca</name>
    <name type="common">Amphipod</name>
    <dbReference type="NCBI Taxonomy" id="294128"/>
    <lineage>
        <taxon>Eukaryota</taxon>
        <taxon>Metazoa</taxon>
        <taxon>Ecdysozoa</taxon>
        <taxon>Arthropoda</taxon>
        <taxon>Crustacea</taxon>
        <taxon>Multicrustacea</taxon>
        <taxon>Malacostraca</taxon>
        <taxon>Eumalacostraca</taxon>
        <taxon>Peracarida</taxon>
        <taxon>Amphipoda</taxon>
        <taxon>Senticaudata</taxon>
        <taxon>Talitrida</taxon>
        <taxon>Talitroidea</taxon>
        <taxon>Hyalellidae</taxon>
        <taxon>Hyalella</taxon>
    </lineage>
</organism>
<dbReference type="Proteomes" id="UP000694843">
    <property type="component" value="Unplaced"/>
</dbReference>
<evidence type="ECO:0000256" key="4">
    <source>
        <dbReference type="ARBA" id="ARBA00023242"/>
    </source>
</evidence>
<dbReference type="PANTHER" id="PTHR28605:SF1">
    <property type="entry name" value="CHROMOSOME TRANSMISSION FIDELITY FACTOR 8"/>
    <property type="match status" value="1"/>
</dbReference>
<keyword evidence="3" id="KW-0238">DNA-binding</keyword>
<sequence length="142" mass="15917">MKLIGLWLGIPDSESSSPQSCSRKSSHKDGEKEWVMLELQGDLECRNNEALAQNFMGDLHYNDEGVPVLIIGHHIMYGKMINLDLPFAVLDKSECEVNSQQLSEDCRNNTNRTSYKVIAIVRKKLLFKTRPKPIVALAGSTA</sequence>
<dbReference type="GO" id="GO:0003677">
    <property type="term" value="F:DNA binding"/>
    <property type="evidence" value="ECO:0007669"/>
    <property type="project" value="UniProtKB-KW"/>
</dbReference>
<dbReference type="KEGG" id="hazt:108670109"/>
<protein>
    <submittedName>
        <fullName evidence="8">Chromosome transmission fidelity protein 8 homolog isoform X1</fullName>
    </submittedName>
</protein>
<dbReference type="GO" id="GO:0006260">
    <property type="term" value="P:DNA replication"/>
    <property type="evidence" value="ECO:0007669"/>
    <property type="project" value="UniProtKB-KW"/>
</dbReference>
<dbReference type="GO" id="GO:0031390">
    <property type="term" value="C:Ctf18 RFC-like complex"/>
    <property type="evidence" value="ECO:0007669"/>
    <property type="project" value="InterPro"/>
</dbReference>
<keyword evidence="5" id="KW-0131">Cell cycle</keyword>
<comment type="subcellular location">
    <subcellularLocation>
        <location evidence="1">Nucleus</location>
    </subcellularLocation>
</comment>
<evidence type="ECO:0000256" key="2">
    <source>
        <dbReference type="ARBA" id="ARBA00022705"/>
    </source>
</evidence>
<keyword evidence="4" id="KW-0539">Nucleus</keyword>
<dbReference type="RefSeq" id="XP_018013048.1">
    <property type="nucleotide sequence ID" value="XM_018157559.2"/>
</dbReference>
<name>A0A8B7NHD6_HYAAZ</name>
<dbReference type="GeneID" id="108670109"/>
<dbReference type="PANTHER" id="PTHR28605">
    <property type="entry name" value="CTF8, CHROMOSOME TRANSMISSION FIDELITY FACTOR 8 HOMOLOG (S. CEREVISIAE)"/>
    <property type="match status" value="1"/>
</dbReference>
<dbReference type="Pfam" id="PF09696">
    <property type="entry name" value="Ctf8"/>
    <property type="match status" value="1"/>
</dbReference>
<keyword evidence="2" id="KW-0235">DNA replication</keyword>
<evidence type="ECO:0000256" key="1">
    <source>
        <dbReference type="ARBA" id="ARBA00004123"/>
    </source>
</evidence>
<comment type="similarity">
    <text evidence="6">Belongs to the CTF8 family.</text>
</comment>